<organism evidence="4 5">
    <name type="scientific">Aspergillus welwitschiae</name>
    <dbReference type="NCBI Taxonomy" id="1341132"/>
    <lineage>
        <taxon>Eukaryota</taxon>
        <taxon>Fungi</taxon>
        <taxon>Dikarya</taxon>
        <taxon>Ascomycota</taxon>
        <taxon>Pezizomycotina</taxon>
        <taxon>Eurotiomycetes</taxon>
        <taxon>Eurotiomycetidae</taxon>
        <taxon>Eurotiales</taxon>
        <taxon>Aspergillaceae</taxon>
        <taxon>Aspergillus</taxon>
        <taxon>Aspergillus subgen. Circumdati</taxon>
    </lineage>
</organism>
<dbReference type="InterPro" id="IPR048781">
    <property type="entry name" value="Sos7_CC"/>
</dbReference>
<feature type="coiled-coil region" evidence="1">
    <location>
        <begin position="242"/>
        <end position="304"/>
    </location>
</feature>
<proteinExistence type="predicted"/>
<gene>
    <name evidence="4" type="ORF">BDQ94DRAFT_149557</name>
</gene>
<evidence type="ECO:0000313" key="4">
    <source>
        <dbReference type="EMBL" id="RDH30098.1"/>
    </source>
</evidence>
<feature type="coiled-coil region" evidence="1">
    <location>
        <begin position="151"/>
        <end position="196"/>
    </location>
</feature>
<dbReference type="STRING" id="1341132.A0A3F3PTE4"/>
<dbReference type="Pfam" id="PF20882">
    <property type="entry name" value="Sos7"/>
    <property type="match status" value="1"/>
</dbReference>
<accession>A0A3F3PTE4</accession>
<dbReference type="RefSeq" id="XP_026623120.1">
    <property type="nucleotide sequence ID" value="XM_026767403.1"/>
</dbReference>
<dbReference type="InterPro" id="IPR037475">
    <property type="entry name" value="Sos7"/>
</dbReference>
<name>A0A3F3PTE4_9EURO</name>
<feature type="region of interest" description="Disordered" evidence="2">
    <location>
        <begin position="78"/>
        <end position="103"/>
    </location>
</feature>
<dbReference type="GO" id="GO:0051315">
    <property type="term" value="P:attachment of mitotic spindle microtubules to kinetochore"/>
    <property type="evidence" value="ECO:0007669"/>
    <property type="project" value="TreeGrafter"/>
</dbReference>
<dbReference type="PANTHER" id="PTHR37329">
    <property type="entry name" value="KINETOCHORE PROTEIN SOS7"/>
    <property type="match status" value="1"/>
</dbReference>
<dbReference type="PANTHER" id="PTHR37329:SF1">
    <property type="entry name" value="KINETOCHORE PROTEIN SOS7"/>
    <property type="match status" value="1"/>
</dbReference>
<reference evidence="4 5" key="1">
    <citation type="submission" date="2018-07" db="EMBL/GenBank/DDBJ databases">
        <title>The genomes of Aspergillus section Nigri reveals drivers in fungal speciation.</title>
        <authorList>
            <consortium name="DOE Joint Genome Institute"/>
            <person name="Vesth T.C."/>
            <person name="Nybo J."/>
            <person name="Theobald S."/>
            <person name="Brandl J."/>
            <person name="Frisvad J.C."/>
            <person name="Nielsen K.F."/>
            <person name="Lyhne E.K."/>
            <person name="Kogle M.E."/>
            <person name="Kuo A."/>
            <person name="Riley R."/>
            <person name="Clum A."/>
            <person name="Nolan M."/>
            <person name="Lipzen A."/>
            <person name="Salamov A."/>
            <person name="Henrissat B."/>
            <person name="Wiebenga A."/>
            <person name="De vries R.P."/>
            <person name="Grigoriev I.V."/>
            <person name="Mortensen U.H."/>
            <person name="Andersen M.R."/>
            <person name="Baker S.E."/>
        </authorList>
    </citation>
    <scope>NUCLEOTIDE SEQUENCE [LARGE SCALE GENOMIC DNA]</scope>
    <source>
        <strain evidence="4 5">CBS 139.54b</strain>
    </source>
</reference>
<dbReference type="AlphaFoldDB" id="A0A3F3PTE4"/>
<dbReference type="Proteomes" id="UP000253729">
    <property type="component" value="Unassembled WGS sequence"/>
</dbReference>
<dbReference type="GO" id="GO:0034501">
    <property type="term" value="P:protein localization to kinetochore"/>
    <property type="evidence" value="ECO:0007669"/>
    <property type="project" value="InterPro"/>
</dbReference>
<feature type="domain" description="Kinetochore protein Sos7 coiled-coil" evidence="3">
    <location>
        <begin position="116"/>
        <end position="190"/>
    </location>
</feature>
<evidence type="ECO:0000313" key="5">
    <source>
        <dbReference type="Proteomes" id="UP000253729"/>
    </source>
</evidence>
<keyword evidence="1" id="KW-0175">Coiled coil</keyword>
<keyword evidence="5" id="KW-1185">Reference proteome</keyword>
<dbReference type="EMBL" id="KZ852063">
    <property type="protein sequence ID" value="RDH30098.1"/>
    <property type="molecule type" value="Genomic_DNA"/>
</dbReference>
<dbReference type="GeneID" id="38135759"/>
<evidence type="ECO:0000259" key="3">
    <source>
        <dbReference type="Pfam" id="PF20882"/>
    </source>
</evidence>
<evidence type="ECO:0000256" key="2">
    <source>
        <dbReference type="SAM" id="MobiDB-lite"/>
    </source>
</evidence>
<dbReference type="GO" id="GO:0000776">
    <property type="term" value="C:kinetochore"/>
    <property type="evidence" value="ECO:0007669"/>
    <property type="project" value="InterPro"/>
</dbReference>
<evidence type="ECO:0000256" key="1">
    <source>
        <dbReference type="SAM" id="Coils"/>
    </source>
</evidence>
<protein>
    <recommendedName>
        <fullName evidence="3">Kinetochore protein Sos7 coiled-coil domain-containing protein</fullName>
    </recommendedName>
</protein>
<sequence length="328" mass="37153">MVFAFTPHPTDSETRQSYPYNFHRNYLSWDTGPLFSFGKDTMAELTPAEARKQLQQLEDDNGDLKTQLNILRISEPIFSPDSDTRRSSPSKRRSDVSTFETPTPASLEADLTHYKELFSKLRFSYVEQVTKEKFLRAIVGDPPLVVGHNENVEMEAQLAEVKADLKARKEEVRTMVEEMEKLGRDLANRYKNVQLQMSQLSTLPESIENLESTIAELRAKQGSDANGPASQNLPLPATLSLLSEREAELAALDRQLAAVQNTLPRKTREAEAVERELSVLERRKTEAIAQAQEVKRKKEEGESDGLVETGRWYRSAQETLKNLLDVEG</sequence>